<dbReference type="Pfam" id="PF02515">
    <property type="entry name" value="CoA_transf_3"/>
    <property type="match status" value="1"/>
</dbReference>
<organism evidence="3 4">
    <name type="scientific">Roseospirillum parvum</name>
    <dbReference type="NCBI Taxonomy" id="83401"/>
    <lineage>
        <taxon>Bacteria</taxon>
        <taxon>Pseudomonadati</taxon>
        <taxon>Pseudomonadota</taxon>
        <taxon>Alphaproteobacteria</taxon>
        <taxon>Rhodospirillales</taxon>
        <taxon>Rhodospirillaceae</taxon>
        <taxon>Roseospirillum</taxon>
    </lineage>
</organism>
<proteinExistence type="predicted"/>
<dbReference type="EMBL" id="FNCV01000006">
    <property type="protein sequence ID" value="SDH30900.1"/>
    <property type="molecule type" value="Genomic_DNA"/>
</dbReference>
<protein>
    <submittedName>
        <fullName evidence="3">Crotonobetainyl-CoA:carnitine CoA-transferase CaiB</fullName>
    </submittedName>
</protein>
<dbReference type="InterPro" id="IPR044855">
    <property type="entry name" value="CoA-Trfase_III_dom3_sf"/>
</dbReference>
<dbReference type="InterPro" id="IPR050483">
    <property type="entry name" value="CoA-transferase_III_domain"/>
</dbReference>
<dbReference type="InterPro" id="IPR003673">
    <property type="entry name" value="CoA-Trfase_fam_III"/>
</dbReference>
<gene>
    <name evidence="3" type="ORF">SAMN05421742_1062</name>
</gene>
<accession>A0A1G8BE87</accession>
<dbReference type="Gene3D" id="3.40.50.10540">
    <property type="entry name" value="Crotonobetainyl-coa:carnitine coa-transferase, domain 1"/>
    <property type="match status" value="1"/>
</dbReference>
<sequence length="435" mass="46407">MGYPPGRPREIRRPFRPRTEKHPTMTDTPAPAGPLAGLKVLDLSRVLAGPFCTQTLADLGAEVIKIERPGSGDDTRAWGPPFLNDGSGADSRESAYFLSVNRNKRSLAVDLAHPDAPALIRRLAASADVLVENFKVGGLARYGLSYDDLKDEFPGLIYCSITGFGQTGPYAHRAGYDYLAQGMGGMMSLTGPTEGPPTKVGNANADQLTGLYAAVAILAALDHKRRTGQGQHIDANLLDSQIAWLTYQAQNWLVSGQPPGRHGNGHPNIVPYDTFQASDGHLILAVGNDGQFRRFCQVAGLDGLADDARFATNPARVANRWELDALIRPCIAGRTRAEWLADLEAAGVPSGPVNAIPEVFADPHVKARGMTVAMDHPASPEPVTLVANPLSLSATPPTYRRPPPRIGEHGREVLAEAGLSEAEVNHLIAQGIIAG</sequence>
<dbReference type="AlphaFoldDB" id="A0A1G8BE87"/>
<reference evidence="4" key="1">
    <citation type="submission" date="2016-10" db="EMBL/GenBank/DDBJ databases">
        <authorList>
            <person name="Varghese N."/>
            <person name="Submissions S."/>
        </authorList>
    </citation>
    <scope>NUCLEOTIDE SEQUENCE [LARGE SCALE GENOMIC DNA]</scope>
    <source>
        <strain evidence="4">930I</strain>
    </source>
</reference>
<keyword evidence="1 3" id="KW-0808">Transferase</keyword>
<dbReference type="SUPFAM" id="SSF89796">
    <property type="entry name" value="CoA-transferase family III (CaiB/BaiF)"/>
    <property type="match status" value="1"/>
</dbReference>
<dbReference type="PANTHER" id="PTHR48207:SF3">
    <property type="entry name" value="SUCCINATE--HYDROXYMETHYLGLUTARATE COA-TRANSFERASE"/>
    <property type="match status" value="1"/>
</dbReference>
<evidence type="ECO:0000313" key="4">
    <source>
        <dbReference type="Proteomes" id="UP000217076"/>
    </source>
</evidence>
<evidence type="ECO:0000313" key="3">
    <source>
        <dbReference type="EMBL" id="SDH30900.1"/>
    </source>
</evidence>
<dbReference type="Gene3D" id="3.30.1540.10">
    <property type="entry name" value="formyl-coa transferase, domain 3"/>
    <property type="match status" value="1"/>
</dbReference>
<feature type="region of interest" description="Disordered" evidence="2">
    <location>
        <begin position="1"/>
        <end position="33"/>
    </location>
</feature>
<keyword evidence="4" id="KW-1185">Reference proteome</keyword>
<name>A0A1G8BE87_9PROT</name>
<dbReference type="PANTHER" id="PTHR48207">
    <property type="entry name" value="SUCCINATE--HYDROXYMETHYLGLUTARATE COA-TRANSFERASE"/>
    <property type="match status" value="1"/>
</dbReference>
<dbReference type="GO" id="GO:0008410">
    <property type="term" value="F:CoA-transferase activity"/>
    <property type="evidence" value="ECO:0007669"/>
    <property type="project" value="TreeGrafter"/>
</dbReference>
<evidence type="ECO:0000256" key="2">
    <source>
        <dbReference type="SAM" id="MobiDB-lite"/>
    </source>
</evidence>
<dbReference type="STRING" id="83401.SAMN05421742_1062"/>
<feature type="compositionally biased region" description="Basic and acidic residues" evidence="2">
    <location>
        <begin position="7"/>
        <end position="24"/>
    </location>
</feature>
<evidence type="ECO:0000256" key="1">
    <source>
        <dbReference type="ARBA" id="ARBA00022679"/>
    </source>
</evidence>
<dbReference type="Proteomes" id="UP000217076">
    <property type="component" value="Unassembled WGS sequence"/>
</dbReference>
<dbReference type="InterPro" id="IPR023606">
    <property type="entry name" value="CoA-Trfase_III_dom_1_sf"/>
</dbReference>